<proteinExistence type="predicted"/>
<keyword evidence="3" id="KW-1185">Reference proteome</keyword>
<gene>
    <name evidence="2" type="ORF">DSLASN_16880</name>
</gene>
<feature type="region of interest" description="Disordered" evidence="1">
    <location>
        <begin position="155"/>
        <end position="174"/>
    </location>
</feature>
<evidence type="ECO:0000313" key="3">
    <source>
        <dbReference type="Proteomes" id="UP001320148"/>
    </source>
</evidence>
<accession>A0ABM7PFX8</accession>
<dbReference type="Proteomes" id="UP001320148">
    <property type="component" value="Chromosome"/>
</dbReference>
<dbReference type="EMBL" id="AP024488">
    <property type="protein sequence ID" value="BCS96056.1"/>
    <property type="molecule type" value="Genomic_DNA"/>
</dbReference>
<sequence length="174" mass="20075">MSITFTVKRWLSYLFRKKHRDELLTGVSSTPDFPDPASLVTWILMSYRRGIDKTACFSFECVSTPFIRLAYENPVSIVVHYSPPFSPTDRLKAIGLPLPKGFTLTDWKRHEHFTLTGPKIAPHDMAVFLDLLFRKLYRAEKDYVMAAWTDVEPLTPTHHPSHQKKTVHQTKVSS</sequence>
<feature type="compositionally biased region" description="Basic residues" evidence="1">
    <location>
        <begin position="159"/>
        <end position="168"/>
    </location>
</feature>
<evidence type="ECO:0000313" key="2">
    <source>
        <dbReference type="EMBL" id="BCS96056.1"/>
    </source>
</evidence>
<reference evidence="2 3" key="1">
    <citation type="submission" date="2021-02" db="EMBL/GenBank/DDBJ databases">
        <title>Complete genome of Desulfoluna sp. strain ASN36.</title>
        <authorList>
            <person name="Takahashi A."/>
            <person name="Kojima H."/>
            <person name="Fukui M."/>
        </authorList>
    </citation>
    <scope>NUCLEOTIDE SEQUENCE [LARGE SCALE GENOMIC DNA]</scope>
    <source>
        <strain evidence="2 3">ASN36</strain>
    </source>
</reference>
<evidence type="ECO:0000256" key="1">
    <source>
        <dbReference type="SAM" id="MobiDB-lite"/>
    </source>
</evidence>
<dbReference type="RefSeq" id="WP_236892419.1">
    <property type="nucleotide sequence ID" value="NZ_AP024488.1"/>
</dbReference>
<name>A0ABM7PFX8_9BACT</name>
<protein>
    <submittedName>
        <fullName evidence="2">Uncharacterized protein</fullName>
    </submittedName>
</protein>
<organism evidence="2 3">
    <name type="scientific">Desulfoluna limicola</name>
    <dbReference type="NCBI Taxonomy" id="2810562"/>
    <lineage>
        <taxon>Bacteria</taxon>
        <taxon>Pseudomonadati</taxon>
        <taxon>Thermodesulfobacteriota</taxon>
        <taxon>Desulfobacteria</taxon>
        <taxon>Desulfobacterales</taxon>
        <taxon>Desulfolunaceae</taxon>
        <taxon>Desulfoluna</taxon>
    </lineage>
</organism>